<proteinExistence type="predicted"/>
<evidence type="ECO:0000313" key="2">
    <source>
        <dbReference type="Proteomes" id="UP001598114"/>
    </source>
</evidence>
<comment type="caution">
    <text evidence="1">The sequence shown here is derived from an EMBL/GenBank/DDBJ whole genome shotgun (WGS) entry which is preliminary data.</text>
</comment>
<dbReference type="RefSeq" id="WP_377975898.1">
    <property type="nucleotide sequence ID" value="NZ_JBBKYA010000003.1"/>
</dbReference>
<keyword evidence="2" id="KW-1185">Reference proteome</keyword>
<dbReference type="Pfam" id="PF11251">
    <property type="entry name" value="DUF3050"/>
    <property type="match status" value="1"/>
</dbReference>
<gene>
    <name evidence="1" type="ORF">SKC38_05705</name>
</gene>
<dbReference type="SUPFAM" id="SSF48613">
    <property type="entry name" value="Heme oxygenase-like"/>
    <property type="match status" value="1"/>
</dbReference>
<dbReference type="InterPro" id="IPR016084">
    <property type="entry name" value="Haem_Oase-like_multi-hlx"/>
</dbReference>
<accession>A0ABW6D602</accession>
<evidence type="ECO:0000313" key="1">
    <source>
        <dbReference type="EMBL" id="MFD3275717.1"/>
    </source>
</evidence>
<organism evidence="1 2">
    <name type="scientific">Aquirufa echingensis</name>
    <dbReference type="NCBI Taxonomy" id="3096516"/>
    <lineage>
        <taxon>Bacteria</taxon>
        <taxon>Pseudomonadati</taxon>
        <taxon>Bacteroidota</taxon>
        <taxon>Cytophagia</taxon>
        <taxon>Cytophagales</taxon>
        <taxon>Flectobacillaceae</taxon>
        <taxon>Aquirufa</taxon>
    </lineage>
</organism>
<dbReference type="EMBL" id="JBBKYA010000003">
    <property type="protein sequence ID" value="MFD3275717.1"/>
    <property type="molecule type" value="Genomic_DNA"/>
</dbReference>
<name>A0ABW6D602_9BACT</name>
<protein>
    <submittedName>
        <fullName evidence="1">DUF3050 domain-containing protein</fullName>
    </submittedName>
</protein>
<dbReference type="Proteomes" id="UP001598114">
    <property type="component" value="Unassembled WGS sequence"/>
</dbReference>
<reference evidence="1 2" key="1">
    <citation type="submission" date="2024-03" db="EMBL/GenBank/DDBJ databases">
        <title>Aquirufa genome sequencing.</title>
        <authorList>
            <person name="Pitt A."/>
            <person name="Hahn M.W."/>
        </authorList>
    </citation>
    <scope>NUCLEOTIDE SEQUENCE [LARGE SCALE GENOMIC DNA]</scope>
    <source>
        <strain evidence="1 2">PLAD-142S6K</strain>
    </source>
</reference>
<dbReference type="InterPro" id="IPR024423">
    <property type="entry name" value="DUF3050"/>
</dbReference>
<dbReference type="Gene3D" id="1.20.910.10">
    <property type="entry name" value="Heme oxygenase-like"/>
    <property type="match status" value="1"/>
</dbReference>
<sequence>MSQINSLREQIEPYQQALYDHPINSFIQSPAELAVFMQHHVFAVWDFMSLVKKLQAELTCVSQPWVPKGSAETRFLINEIVLGEESDVDQYGVVISHFELYLRAMQELSIEPSPILTHLLQAKSLVEILQKVANANLAPSIKQFLRFTFESIANRPIEEIAAIFTFGREDLIPGMFQLIVDQLKQDVPEQVGTLVYYLERHIEVDGDHHSQLAYRMMEELCGNDADKWQRATQAAIESLKVRKVLWDGIVGES</sequence>